<name>A0A812ZIY6_9DINO</name>
<dbReference type="Proteomes" id="UP000601435">
    <property type="component" value="Unassembled WGS sequence"/>
</dbReference>
<proteinExistence type="predicted"/>
<gene>
    <name evidence="1" type="ORF">SNEC2469_LOCUS24734</name>
</gene>
<feature type="non-terminal residue" evidence="1">
    <location>
        <position position="1"/>
    </location>
</feature>
<evidence type="ECO:0000313" key="1">
    <source>
        <dbReference type="EMBL" id="CAE7828090.1"/>
    </source>
</evidence>
<reference evidence="1" key="1">
    <citation type="submission" date="2021-02" db="EMBL/GenBank/DDBJ databases">
        <authorList>
            <person name="Dougan E. K."/>
            <person name="Rhodes N."/>
            <person name="Thang M."/>
            <person name="Chan C."/>
        </authorList>
    </citation>
    <scope>NUCLEOTIDE SEQUENCE</scope>
</reference>
<evidence type="ECO:0000313" key="2">
    <source>
        <dbReference type="Proteomes" id="UP000601435"/>
    </source>
</evidence>
<protein>
    <submittedName>
        <fullName evidence="1">Uncharacterized protein</fullName>
    </submittedName>
</protein>
<dbReference type="OrthoDB" id="406821at2759"/>
<organism evidence="1 2">
    <name type="scientific">Symbiodinium necroappetens</name>
    <dbReference type="NCBI Taxonomy" id="1628268"/>
    <lineage>
        <taxon>Eukaryota</taxon>
        <taxon>Sar</taxon>
        <taxon>Alveolata</taxon>
        <taxon>Dinophyceae</taxon>
        <taxon>Suessiales</taxon>
        <taxon>Symbiodiniaceae</taxon>
        <taxon>Symbiodinium</taxon>
    </lineage>
</organism>
<keyword evidence="2" id="KW-1185">Reference proteome</keyword>
<accession>A0A812ZIY6</accession>
<dbReference type="EMBL" id="CAJNJA010047997">
    <property type="protein sequence ID" value="CAE7828090.1"/>
    <property type="molecule type" value="Genomic_DNA"/>
</dbReference>
<comment type="caution">
    <text evidence="1">The sequence shown here is derived from an EMBL/GenBank/DDBJ whole genome shotgun (WGS) entry which is preliminary data.</text>
</comment>
<sequence>MTECPVGGIDSPCCMRATGPSRWLIESLRCWHSLGGRGTAYGAGPLRKWCCGSGSDNDQCFAGDFSAERCCVKPPVVAVATALLSRRETWRSIGESYHAQCQGEPQHVSGVRCVPDWLSMDYSGLFSHLLYCGPKVNSLAFHLLMMVSMNYALYMHDPGPDLAGHSSMLLSKCFRFYDRTLRANRFHALRAATVVLLSPMIHDFDVLVEGLALQQLTSLAASDPRAQTLGLPTSDNGTWSWPVLRLRRAYWKLSANRYPFAYGSWAQPHHSLDLSHCYVGDTTSGTRVYNSSLLRTLLTSPQQSADLGSAWMLGLDLRMKQLKNMRGRALTCLTGAGAIFEEESYLLHTVLEESLARSYDIEAARFHPAGKVQTKCITGGTLAEALSANAAGMVVPYCIRLALKHGMQKLKRVVEVFAGPDAVLMPIFGTSLSLMRLGSTEGEVIPWDYDADMVLVLNNMNVEKLCGHLEAAGFTVEYGDVRTHFGTSDREVHLKTEYRDPDLNTTADIDLWLETDGAAGATSVLPLSRLRLHTLPMVVNSDVLFWMRFRGTTAPREHLHPNEMYGYLP</sequence>
<dbReference type="AlphaFoldDB" id="A0A812ZIY6"/>